<keyword evidence="5" id="KW-0347">Helicase</keyword>
<keyword evidence="1" id="KW-0175">Coiled coil</keyword>
<evidence type="ECO:0000313" key="6">
    <source>
        <dbReference type="Proteomes" id="UP000005038"/>
    </source>
</evidence>
<dbReference type="CDD" id="cd02440">
    <property type="entry name" value="AdoMet_MTases"/>
    <property type="match status" value="1"/>
</dbReference>
<dbReference type="SUPFAM" id="SSF52540">
    <property type="entry name" value="P-loop containing nucleoside triphosphate hydrolases"/>
    <property type="match status" value="2"/>
</dbReference>
<evidence type="ECO:0000256" key="2">
    <source>
        <dbReference type="SAM" id="MobiDB-lite"/>
    </source>
</evidence>
<feature type="domain" description="Helicase C-terminal" evidence="4">
    <location>
        <begin position="1191"/>
        <end position="1281"/>
    </location>
</feature>
<dbReference type="PANTHER" id="PTHR41313:SF1">
    <property type="entry name" value="DNA METHYLASE ADENINE-SPECIFIC DOMAIN-CONTAINING PROTEIN"/>
    <property type="match status" value="1"/>
</dbReference>
<dbReference type="Proteomes" id="UP000005038">
    <property type="component" value="Unassembled WGS sequence"/>
</dbReference>
<feature type="domain" description="Helicase ATP-binding" evidence="3">
    <location>
        <begin position="751"/>
        <end position="1015"/>
    </location>
</feature>
<dbReference type="EMBL" id="BAFB01000206">
    <property type="protein sequence ID" value="GAB36274.1"/>
    <property type="molecule type" value="Genomic_DNA"/>
</dbReference>
<keyword evidence="5" id="KW-0067">ATP-binding</keyword>
<dbReference type="GO" id="GO:0005524">
    <property type="term" value="F:ATP binding"/>
    <property type="evidence" value="ECO:0007669"/>
    <property type="project" value="InterPro"/>
</dbReference>
<dbReference type="SUPFAM" id="SSF53335">
    <property type="entry name" value="S-adenosyl-L-methionine-dependent methyltransferases"/>
    <property type="match status" value="1"/>
</dbReference>
<evidence type="ECO:0000256" key="1">
    <source>
        <dbReference type="SAM" id="Coils"/>
    </source>
</evidence>
<dbReference type="Gene3D" id="3.40.50.300">
    <property type="entry name" value="P-loop containing nucleotide triphosphate hydrolases"/>
    <property type="match status" value="2"/>
</dbReference>
<accession>H5TS16</accession>
<dbReference type="PANTHER" id="PTHR41313">
    <property type="entry name" value="ADENINE-SPECIFIC METHYLTRANSFERASE"/>
    <property type="match status" value="1"/>
</dbReference>
<dbReference type="InterPro" id="IPR029063">
    <property type="entry name" value="SAM-dependent_MTases_sf"/>
</dbReference>
<reference evidence="5" key="1">
    <citation type="submission" date="2012-02" db="EMBL/GenBank/DDBJ databases">
        <title>Whole genome shotgun sequence of Gordonia otitidis NBRC 100426.</title>
        <authorList>
            <person name="Yoshida I."/>
            <person name="Hosoyama A."/>
            <person name="Tsuchikane K."/>
            <person name="Katsumata H."/>
            <person name="Yamazaki S."/>
            <person name="Fujita N."/>
        </authorList>
    </citation>
    <scope>NUCLEOTIDE SEQUENCE [LARGE SCALE GENOMIC DNA]</scope>
    <source>
        <strain evidence="5">NBRC 100426</strain>
    </source>
</reference>
<evidence type="ECO:0000259" key="4">
    <source>
        <dbReference type="SMART" id="SM00490"/>
    </source>
</evidence>
<dbReference type="InterPro" id="IPR052933">
    <property type="entry name" value="DNA_Protect_Modify"/>
</dbReference>
<feature type="region of interest" description="Disordered" evidence="2">
    <location>
        <begin position="436"/>
        <end position="456"/>
    </location>
</feature>
<dbReference type="Gene3D" id="3.40.50.150">
    <property type="entry name" value="Vaccinia Virus protein VP39"/>
    <property type="match status" value="1"/>
</dbReference>
<comment type="caution">
    <text evidence="5">The sequence shown here is derived from an EMBL/GenBank/DDBJ whole genome shotgun (WGS) entry which is preliminary data.</text>
</comment>
<evidence type="ECO:0000259" key="3">
    <source>
        <dbReference type="SMART" id="SM00487"/>
    </source>
</evidence>
<keyword evidence="6" id="KW-1185">Reference proteome</keyword>
<keyword evidence="5" id="KW-0547">Nucleotide-binding</keyword>
<dbReference type="RefSeq" id="WP_007240456.1">
    <property type="nucleotide sequence ID" value="NZ_BAFB01000206.1"/>
</dbReference>
<feature type="coiled-coil region" evidence="1">
    <location>
        <begin position="1495"/>
        <end position="1547"/>
    </location>
</feature>
<sequence length="1549" mass="168177">MRLVDSVVRALNTLHDLNNPTHGPLTADQVDALRGFPGWGPVAPVFDADVPSTWQAHAANVLTAAGDLPLDAARDVVDTSFYTPAPIAEHMWTLLQRTGFGGGRVLDIGCGTGRFLDTAPAGLPIGYTGVDADPVATSIASLLHPSATIITGTVPKVSVGFGYSAAIGNVPFSNAQVYFPGESQRQPLHTACLLHIMRALRPGAYAVIATSRYVVDQASVPQQLEEVAEFVEALRLPSGAFPGTDTVVDVVVLRARTPSGFVSRWPTAGRMQLPVADGAPVAVSDYWYSRPDQIAGTMEATAFSRAPLRVVSARRDRDIAAAFAATASRLHAAAPAPLPDVLANVPLTDSDGRPEGSFHLIDGAVFRVVDGRLAPVHRAPGELRALITLRDAAQALIDAESDWDCTDDTLRPLRERAARLYRDYVATFGPLNRGTLREGKIDPDTGAPRVSWQTPSLGGFRNDPDAAVVLSLECYDRDADEAQPAAILTRRVNRRPHRAVTADSPAAALAISRGEGGIDLSRIAGLLGLDSEAAAFAALGDLVFRDPDSGAVVYSADYLSGNVRVKLASAEVAAATDPHYARNVAALQAVQPEWLGPSEIRLELGSPIVTSDDVEDFCREVFGLSYARVIYEPLVSRWEVTSAAAGEQARAEYGTSEKTPTELLQSGLNGKIPVVTRKVDTPDGRIRTVRDHAATESAVVALSKIGDRFSTWLWEDPHRGRRLEHDYNMRFTSHVPRTADGSYLPMPRLAADKQLWPWQRDWIDHALALPAAYCAFDCGLGKTLAALGLSVTLREFGIANKPLIAVPLSALEHFAIAARQYFPTAHFLVAGPDDLTGSARRRLFAARCATGDFDAVIMTHEQLGSLPMPVEVERAWLHEQLQEARSHYAEQGYNAKRTAKRLRTLEGQLDQLRHAVNDPTLITFNSLGVDHITVDEAHKYRRLYVNSTSDGFSLGHSQRASDLHLKQWSLRQHRGNRPVYAAMSATPFTNSLAEAYVALKFCAPQRLSDAGVESFDAWVATFIRQETVIEVAPSGGIKATRRPCVVQNVPELRSMLTEFMFVKRAADVGIPLPEARFHTCVAEPSAAAEEYMQVLASRADALRGRSRFAHAPDDDNMLKVCTDGRKLGLDIELLPGMRPEHPETVTKLVLAADNIAAIYHRTRNVSIPGSPVPGLSQIVMCDLGTPRADGTQTYGRLRALLLARGVPAAHMRFAHDAKSAKARQAMFSSCRSGHLPIIFGSTPLIGESANLQTRCTALHQLDLTWTPAAFQQRVGRAIRFGNLAPGGVDIFTYVTARTCDGFIAGLIRRKSESFAALFDPTSQIREMVDVGRAELSYAELQAAASGNPLLLRRNEIAGRIRTLRIGRATVLQNAVTARENADTHSQRAKRLRRTRDLLDHLLPHIDTLARHHWDLPAIGGATTSGVAGDQVLVASTSRKLGAARIELAVGRRRYTAHHVATIDVPPKVLRRDGIAVSRWIAKTIREWIRQLPDTVARLDADIVAAERRADDARTAAATITFDKQAELDRALAELDALDEQIADTAQEAA</sequence>
<dbReference type="InterPro" id="IPR027417">
    <property type="entry name" value="P-loop_NTPase"/>
</dbReference>
<evidence type="ECO:0000313" key="5">
    <source>
        <dbReference type="EMBL" id="GAB36274.1"/>
    </source>
</evidence>
<dbReference type="GO" id="GO:0004386">
    <property type="term" value="F:helicase activity"/>
    <property type="evidence" value="ECO:0007669"/>
    <property type="project" value="UniProtKB-KW"/>
</dbReference>
<keyword evidence="5" id="KW-0378">Hydrolase</keyword>
<dbReference type="STRING" id="1108044.GOOTI_206_00070"/>
<proteinExistence type="predicted"/>
<organism evidence="5 6">
    <name type="scientific">Gordonia otitidis (strain DSM 44809 / CCUG 52243 / JCM 12355 / NBRC 100426 / IFM 10032)</name>
    <dbReference type="NCBI Taxonomy" id="1108044"/>
    <lineage>
        <taxon>Bacteria</taxon>
        <taxon>Bacillati</taxon>
        <taxon>Actinomycetota</taxon>
        <taxon>Actinomycetes</taxon>
        <taxon>Mycobacteriales</taxon>
        <taxon>Gordoniaceae</taxon>
        <taxon>Gordonia</taxon>
    </lineage>
</organism>
<gene>
    <name evidence="5" type="ORF">GOOTI_206_00070</name>
</gene>
<dbReference type="SMART" id="SM00490">
    <property type="entry name" value="HELICc"/>
    <property type="match status" value="1"/>
</dbReference>
<dbReference type="InterPro" id="IPR014001">
    <property type="entry name" value="Helicase_ATP-bd"/>
</dbReference>
<dbReference type="SMART" id="SM00487">
    <property type="entry name" value="DEXDc"/>
    <property type="match status" value="1"/>
</dbReference>
<protein>
    <submittedName>
        <fullName evidence="5">Helicase</fullName>
    </submittedName>
</protein>
<dbReference type="InterPro" id="IPR001650">
    <property type="entry name" value="Helicase_C-like"/>
</dbReference>
<dbReference type="OrthoDB" id="9814088at2"/>
<name>H5TS16_GORO1</name>
<dbReference type="Pfam" id="PF00271">
    <property type="entry name" value="Helicase_C"/>
    <property type="match status" value="1"/>
</dbReference>